<comment type="caution">
    <text evidence="6">The sequence shown here is derived from an EMBL/GenBank/DDBJ whole genome shotgun (WGS) entry which is preliminary data.</text>
</comment>
<dbReference type="Proteomes" id="UP000216020">
    <property type="component" value="Unassembled WGS sequence"/>
</dbReference>
<protein>
    <submittedName>
        <fullName evidence="6">LysR family transcriptional regulator</fullName>
    </submittedName>
</protein>
<dbReference type="SUPFAM" id="SSF46785">
    <property type="entry name" value="Winged helix' DNA-binding domain"/>
    <property type="match status" value="1"/>
</dbReference>
<evidence type="ECO:0000259" key="5">
    <source>
        <dbReference type="PROSITE" id="PS50931"/>
    </source>
</evidence>
<dbReference type="GO" id="GO:0005829">
    <property type="term" value="C:cytosol"/>
    <property type="evidence" value="ECO:0007669"/>
    <property type="project" value="TreeGrafter"/>
</dbReference>
<dbReference type="InterPro" id="IPR036390">
    <property type="entry name" value="WH_DNA-bd_sf"/>
</dbReference>
<accession>A0A261RZ06</accession>
<dbReference type="GO" id="GO:0003677">
    <property type="term" value="F:DNA binding"/>
    <property type="evidence" value="ECO:0007669"/>
    <property type="project" value="UniProtKB-KW"/>
</dbReference>
<dbReference type="InterPro" id="IPR000847">
    <property type="entry name" value="LysR_HTH_N"/>
</dbReference>
<dbReference type="InterPro" id="IPR005119">
    <property type="entry name" value="LysR_subst-bd"/>
</dbReference>
<dbReference type="Pfam" id="PF03466">
    <property type="entry name" value="LysR_substrate"/>
    <property type="match status" value="1"/>
</dbReference>
<dbReference type="SUPFAM" id="SSF53850">
    <property type="entry name" value="Periplasmic binding protein-like II"/>
    <property type="match status" value="1"/>
</dbReference>
<name>A0A261RZ06_9BORD</name>
<reference evidence="7" key="1">
    <citation type="submission" date="2017-05" db="EMBL/GenBank/DDBJ databases">
        <title>Complete and WGS of Bordetella genogroups.</title>
        <authorList>
            <person name="Spilker T."/>
            <person name="Lipuma J."/>
        </authorList>
    </citation>
    <scope>NUCLEOTIDE SEQUENCE [LARGE SCALE GENOMIC DNA]</scope>
    <source>
        <strain evidence="7">AU16122</strain>
    </source>
</reference>
<dbReference type="EMBL" id="NEVM01000005">
    <property type="protein sequence ID" value="OZI30316.1"/>
    <property type="molecule type" value="Genomic_DNA"/>
</dbReference>
<organism evidence="6 7">
    <name type="scientific">Bordetella genomosp. 10</name>
    <dbReference type="NCBI Taxonomy" id="1416804"/>
    <lineage>
        <taxon>Bacteria</taxon>
        <taxon>Pseudomonadati</taxon>
        <taxon>Pseudomonadota</taxon>
        <taxon>Betaproteobacteria</taxon>
        <taxon>Burkholderiales</taxon>
        <taxon>Alcaligenaceae</taxon>
        <taxon>Bordetella</taxon>
    </lineage>
</organism>
<feature type="domain" description="HTH lysR-type" evidence="5">
    <location>
        <begin position="1"/>
        <end position="58"/>
    </location>
</feature>
<evidence type="ECO:0000256" key="1">
    <source>
        <dbReference type="ARBA" id="ARBA00009437"/>
    </source>
</evidence>
<keyword evidence="7" id="KW-1185">Reference proteome</keyword>
<evidence type="ECO:0000256" key="4">
    <source>
        <dbReference type="ARBA" id="ARBA00023163"/>
    </source>
</evidence>
<comment type="similarity">
    <text evidence="1">Belongs to the LysR transcriptional regulatory family.</text>
</comment>
<dbReference type="Gene3D" id="1.10.10.10">
    <property type="entry name" value="Winged helix-like DNA-binding domain superfamily/Winged helix DNA-binding domain"/>
    <property type="match status" value="1"/>
</dbReference>
<dbReference type="Pfam" id="PF00126">
    <property type="entry name" value="HTH_1"/>
    <property type="match status" value="1"/>
</dbReference>
<evidence type="ECO:0000313" key="7">
    <source>
        <dbReference type="Proteomes" id="UP000216020"/>
    </source>
</evidence>
<dbReference type="GO" id="GO:0003700">
    <property type="term" value="F:DNA-binding transcription factor activity"/>
    <property type="evidence" value="ECO:0007669"/>
    <property type="project" value="InterPro"/>
</dbReference>
<keyword evidence="4" id="KW-0804">Transcription</keyword>
<dbReference type="PANTHER" id="PTHR30419:SF8">
    <property type="entry name" value="NITROGEN ASSIMILATION TRANSCRIPTIONAL ACTIVATOR-RELATED"/>
    <property type="match status" value="1"/>
</dbReference>
<keyword evidence="2" id="KW-0805">Transcription regulation</keyword>
<dbReference type="RefSeq" id="WP_094854745.1">
    <property type="nucleotide sequence ID" value="NZ_NEVM01000005.1"/>
</dbReference>
<dbReference type="PANTHER" id="PTHR30419">
    <property type="entry name" value="HTH-TYPE TRANSCRIPTIONAL REGULATOR YBHD"/>
    <property type="match status" value="1"/>
</dbReference>
<evidence type="ECO:0000256" key="2">
    <source>
        <dbReference type="ARBA" id="ARBA00023015"/>
    </source>
</evidence>
<evidence type="ECO:0000313" key="6">
    <source>
        <dbReference type="EMBL" id="OZI30316.1"/>
    </source>
</evidence>
<evidence type="ECO:0000256" key="3">
    <source>
        <dbReference type="ARBA" id="ARBA00023125"/>
    </source>
</evidence>
<dbReference type="AlphaFoldDB" id="A0A261RZ06"/>
<dbReference type="PROSITE" id="PS50931">
    <property type="entry name" value="HTH_LYSR"/>
    <property type="match status" value="1"/>
</dbReference>
<dbReference type="OrthoDB" id="8839922at2"/>
<dbReference type="InterPro" id="IPR036388">
    <property type="entry name" value="WH-like_DNA-bd_sf"/>
</dbReference>
<dbReference type="InterPro" id="IPR050950">
    <property type="entry name" value="HTH-type_LysR_regulators"/>
</dbReference>
<proteinExistence type="inferred from homology"/>
<gene>
    <name evidence="6" type="ORF">CAL29_19915</name>
</gene>
<dbReference type="FunFam" id="1.10.10.10:FF:000001">
    <property type="entry name" value="LysR family transcriptional regulator"/>
    <property type="match status" value="1"/>
</dbReference>
<sequence length="310" mass="35199">MLNTAFRYFLEVVDSGSLTGAASRLHVAPSAVSRMIRKLEDEYKTLLFERHGRGMVLTEAGEILATSARRGQLEAEHARMDISDLRRVGKRHIRISANQAFGMELLPRLMARFQKTEPDVTFHLTLARATEIHRRIQDGEDDIGLYYSLRPAVDVNLQYSRRMRVLALVKEDHPLARKASISLKDIESYPVGQMSQGTTIRTIVDLCCMQANVALTTVFVSNNVTSLQNFCLEREDVVVFFGELTATSVLRQCGLVALLISDPQLHQRHLQIITMEGREMPNSAKRFLEMTIDHIEHKRDQPWDDPGDRA</sequence>
<keyword evidence="3" id="KW-0238">DNA-binding</keyword>
<dbReference type="Gene3D" id="3.40.190.290">
    <property type="match status" value="1"/>
</dbReference>